<dbReference type="AlphaFoldDB" id="A0A3D8H8H8"/>
<protein>
    <submittedName>
        <fullName evidence="2">Fimbrillin family protein</fullName>
    </submittedName>
</protein>
<dbReference type="CDD" id="cd13121">
    <property type="entry name" value="BF2867_like_C"/>
    <property type="match status" value="1"/>
</dbReference>
<dbReference type="InterPro" id="IPR025049">
    <property type="entry name" value="Mfa-like_1"/>
</dbReference>
<sequence length="212" mass="22576">SNGFNYLWAKSESKAITGTPDKQNVELKFERKAVKIVINIVSGTNNGITLKGWMESGDSAKITPPKVPSPNASNLCKMTLSTGVIAPATSVDADNPVKMTCGEVAENKATVSYIMLPLIDESNEPVPTVTLRVKVQNTGETEGGERTYTTQLKYPSGGFESGKQYTYTATLKANGITFTGATVTNWNPVTFENGEGNLTPTEPDNTDGNSGS</sequence>
<evidence type="ECO:0000256" key="1">
    <source>
        <dbReference type="SAM" id="MobiDB-lite"/>
    </source>
</evidence>
<dbReference type="EMBL" id="QREV01000120">
    <property type="protein sequence ID" value="RDU47293.1"/>
    <property type="molecule type" value="Genomic_DNA"/>
</dbReference>
<dbReference type="Gene3D" id="2.60.40.2630">
    <property type="match status" value="1"/>
</dbReference>
<accession>A0A3D8H8H8</accession>
<proteinExistence type="predicted"/>
<reference evidence="3 4" key="1">
    <citation type="submission" date="2018-07" db="EMBL/GenBank/DDBJ databases">
        <title>Parabacteroides acidifaciens nov. sp., isolated from human feces.</title>
        <authorList>
            <person name="Wang Y.J."/>
        </authorList>
    </citation>
    <scope>NUCLEOTIDE SEQUENCE [LARGE SCALE GENOMIC DNA]</scope>
    <source>
        <strain evidence="3 4">426-9</strain>
    </source>
</reference>
<evidence type="ECO:0000313" key="5">
    <source>
        <dbReference type="Proteomes" id="UP000629596"/>
    </source>
</evidence>
<name>A0A3D8H8H8_9BACT</name>
<dbReference type="EMBL" id="JACRTI010000120">
    <property type="protein sequence ID" value="MBC8603963.1"/>
    <property type="molecule type" value="Genomic_DNA"/>
</dbReference>
<feature type="region of interest" description="Disordered" evidence="1">
    <location>
        <begin position="192"/>
        <end position="212"/>
    </location>
</feature>
<evidence type="ECO:0000313" key="4">
    <source>
        <dbReference type="Proteomes" id="UP000256321"/>
    </source>
</evidence>
<organism evidence="3 4">
    <name type="scientific">Parabacteroides acidifaciens</name>
    <dbReference type="NCBI Taxonomy" id="2290935"/>
    <lineage>
        <taxon>Bacteria</taxon>
        <taxon>Pseudomonadati</taxon>
        <taxon>Bacteroidota</taxon>
        <taxon>Bacteroidia</taxon>
        <taxon>Bacteroidales</taxon>
        <taxon>Tannerellaceae</taxon>
        <taxon>Parabacteroides</taxon>
    </lineage>
</organism>
<evidence type="ECO:0000313" key="2">
    <source>
        <dbReference type="EMBL" id="MBC8603963.1"/>
    </source>
</evidence>
<comment type="caution">
    <text evidence="3">The sequence shown here is derived from an EMBL/GenBank/DDBJ whole genome shotgun (WGS) entry which is preliminary data.</text>
</comment>
<dbReference type="Proteomes" id="UP000629596">
    <property type="component" value="Unassembled WGS sequence"/>
</dbReference>
<evidence type="ECO:0000313" key="3">
    <source>
        <dbReference type="EMBL" id="RDU47293.1"/>
    </source>
</evidence>
<dbReference type="Pfam" id="PF13149">
    <property type="entry name" value="Mfa_like_1"/>
    <property type="match status" value="1"/>
</dbReference>
<gene>
    <name evidence="3" type="ORF">DWU89_20385</name>
    <name evidence="2" type="ORF">H8784_19860</name>
</gene>
<keyword evidence="5" id="KW-1185">Reference proteome</keyword>
<dbReference type="RefSeq" id="WP_147292172.1">
    <property type="nucleotide sequence ID" value="NZ_JACRTI010000120.1"/>
</dbReference>
<feature type="non-terminal residue" evidence="3">
    <location>
        <position position="1"/>
    </location>
</feature>
<dbReference type="Proteomes" id="UP000256321">
    <property type="component" value="Unassembled WGS sequence"/>
</dbReference>
<reference evidence="2 5" key="2">
    <citation type="submission" date="2020-08" db="EMBL/GenBank/DDBJ databases">
        <title>Genome public.</title>
        <authorList>
            <person name="Liu C."/>
            <person name="Sun Q."/>
        </authorList>
    </citation>
    <scope>NUCLEOTIDE SEQUENCE [LARGE SCALE GENOMIC DNA]</scope>
    <source>
        <strain evidence="2 5">426_9</strain>
    </source>
</reference>